<protein>
    <submittedName>
        <fullName evidence="1">Uncharacterized protein</fullName>
    </submittedName>
</protein>
<name>A0AAV0ZEM4_VICFA</name>
<organism evidence="1 2">
    <name type="scientific">Vicia faba</name>
    <name type="common">Broad bean</name>
    <name type="synonym">Faba vulgaris</name>
    <dbReference type="NCBI Taxonomy" id="3906"/>
    <lineage>
        <taxon>Eukaryota</taxon>
        <taxon>Viridiplantae</taxon>
        <taxon>Streptophyta</taxon>
        <taxon>Embryophyta</taxon>
        <taxon>Tracheophyta</taxon>
        <taxon>Spermatophyta</taxon>
        <taxon>Magnoliopsida</taxon>
        <taxon>eudicotyledons</taxon>
        <taxon>Gunneridae</taxon>
        <taxon>Pentapetalae</taxon>
        <taxon>rosids</taxon>
        <taxon>fabids</taxon>
        <taxon>Fabales</taxon>
        <taxon>Fabaceae</taxon>
        <taxon>Papilionoideae</taxon>
        <taxon>50 kb inversion clade</taxon>
        <taxon>NPAAA clade</taxon>
        <taxon>Hologalegina</taxon>
        <taxon>IRL clade</taxon>
        <taxon>Fabeae</taxon>
        <taxon>Vicia</taxon>
    </lineage>
</organism>
<gene>
    <name evidence="1" type="ORF">VFH_II032040</name>
</gene>
<accession>A0AAV0ZEM4</accession>
<dbReference type="EMBL" id="OX451737">
    <property type="protein sequence ID" value="CAI8596371.1"/>
    <property type="molecule type" value="Genomic_DNA"/>
</dbReference>
<reference evidence="1 2" key="1">
    <citation type="submission" date="2023-01" db="EMBL/GenBank/DDBJ databases">
        <authorList>
            <person name="Kreplak J."/>
        </authorList>
    </citation>
    <scope>NUCLEOTIDE SEQUENCE [LARGE SCALE GENOMIC DNA]</scope>
</reference>
<dbReference type="AlphaFoldDB" id="A0AAV0ZEM4"/>
<sequence length="147" mass="16391">MKSPWGCGQGKKAFGPVIQGLSPICESKSDFLFFRFRCVKNGGTWASEESDEDDENTRENYSRTQVCMAHFSDFGESIALYFEKATMCWLIGSGTTLSFGDEYAGGIGDIHLCMEQFLKEGHTRNHASSINLALGPRVMELGFRYGF</sequence>
<evidence type="ECO:0000313" key="1">
    <source>
        <dbReference type="EMBL" id="CAI8596371.1"/>
    </source>
</evidence>
<evidence type="ECO:0000313" key="2">
    <source>
        <dbReference type="Proteomes" id="UP001157006"/>
    </source>
</evidence>
<proteinExistence type="predicted"/>
<dbReference type="Proteomes" id="UP001157006">
    <property type="component" value="Chromosome 2"/>
</dbReference>
<keyword evidence="2" id="KW-1185">Reference proteome</keyword>